<evidence type="ECO:0000313" key="1">
    <source>
        <dbReference type="EMBL" id="CAK9136680.1"/>
    </source>
</evidence>
<sequence length="111" mass="12376">MVASACFVPGIIHHDLVAKNALIKKSLTLLDMLPDYSRAVKRAFTKADSPDCWEIINGRRQVILHIALVDNRKPIVEYILQNSRAISTLITQKGEDDDTPFHFLAASCLTS</sequence>
<keyword evidence="2" id="KW-1185">Reference proteome</keyword>
<name>A0ABC8QZD5_9AQUA</name>
<dbReference type="AlphaFoldDB" id="A0ABC8QZD5"/>
<organism evidence="1 2">
    <name type="scientific">Ilex paraguariensis</name>
    <name type="common">yerba mate</name>
    <dbReference type="NCBI Taxonomy" id="185542"/>
    <lineage>
        <taxon>Eukaryota</taxon>
        <taxon>Viridiplantae</taxon>
        <taxon>Streptophyta</taxon>
        <taxon>Embryophyta</taxon>
        <taxon>Tracheophyta</taxon>
        <taxon>Spermatophyta</taxon>
        <taxon>Magnoliopsida</taxon>
        <taxon>eudicotyledons</taxon>
        <taxon>Gunneridae</taxon>
        <taxon>Pentapetalae</taxon>
        <taxon>asterids</taxon>
        <taxon>campanulids</taxon>
        <taxon>Aquifoliales</taxon>
        <taxon>Aquifoliaceae</taxon>
        <taxon>Ilex</taxon>
    </lineage>
</organism>
<reference evidence="1 2" key="1">
    <citation type="submission" date="2024-02" db="EMBL/GenBank/DDBJ databases">
        <authorList>
            <person name="Vignale AGUSTIN F."/>
            <person name="Sosa J E."/>
            <person name="Modenutti C."/>
        </authorList>
    </citation>
    <scope>NUCLEOTIDE SEQUENCE [LARGE SCALE GENOMIC DNA]</scope>
</reference>
<dbReference type="EMBL" id="CAUOFW020000771">
    <property type="protein sequence ID" value="CAK9136680.1"/>
    <property type="molecule type" value="Genomic_DNA"/>
</dbReference>
<accession>A0ABC8QZD5</accession>
<protein>
    <submittedName>
        <fullName evidence="1">Uncharacterized protein</fullName>
    </submittedName>
</protein>
<evidence type="ECO:0000313" key="2">
    <source>
        <dbReference type="Proteomes" id="UP001642360"/>
    </source>
</evidence>
<proteinExistence type="predicted"/>
<gene>
    <name evidence="1" type="ORF">ILEXP_LOCUS3681</name>
</gene>
<comment type="caution">
    <text evidence="1">The sequence shown here is derived from an EMBL/GenBank/DDBJ whole genome shotgun (WGS) entry which is preliminary data.</text>
</comment>
<dbReference type="Proteomes" id="UP001642360">
    <property type="component" value="Unassembled WGS sequence"/>
</dbReference>